<accession>A0A6P4ZY54</accession>
<feature type="compositionally biased region" description="Basic residues" evidence="1">
    <location>
        <begin position="109"/>
        <end position="124"/>
    </location>
</feature>
<dbReference type="AlphaFoldDB" id="A0A6P4ZY54"/>
<gene>
    <name evidence="3" type="primary">LOC109480979</name>
</gene>
<organism evidence="2 3">
    <name type="scientific">Branchiostoma belcheri</name>
    <name type="common">Amphioxus</name>
    <dbReference type="NCBI Taxonomy" id="7741"/>
    <lineage>
        <taxon>Eukaryota</taxon>
        <taxon>Metazoa</taxon>
        <taxon>Chordata</taxon>
        <taxon>Cephalochordata</taxon>
        <taxon>Leptocardii</taxon>
        <taxon>Amphioxiformes</taxon>
        <taxon>Branchiostomatidae</taxon>
        <taxon>Branchiostoma</taxon>
    </lineage>
</organism>
<proteinExistence type="predicted"/>
<evidence type="ECO:0000313" key="2">
    <source>
        <dbReference type="Proteomes" id="UP000515135"/>
    </source>
</evidence>
<dbReference type="RefSeq" id="XP_019639004.1">
    <property type="nucleotide sequence ID" value="XM_019783445.1"/>
</dbReference>
<sequence length="302" mass="32742">MSSGGGIDSHIENINRLCRFCGEFNLTKAEKDKKLSALNCELYAPKIKEIWGIEVARDRPYLHPKFFCRKCRSRLYNPPKLSRAKRISWYPHTFGSDCVHCSKVESLRRGGRRPINKSSGKPKTKTSGITTESCDTHPSPACEPVTTSVVHDPPLVIHVPPTRSLESAAILPGIQFGPPGAAFSPCCPPSIQLAAAAVSLRPSIQPAAAAVSLRPSIQPAAVPCPPSMQCWPVAVPAPLCPQPGVSGPVTSNRVTVDLNEEGPLTPDQQAALCVMVKRQMVDRALYVKTGGKVRNYICLRYA</sequence>
<dbReference type="OrthoDB" id="10660429at2759"/>
<evidence type="ECO:0000313" key="3">
    <source>
        <dbReference type="RefSeq" id="XP_019639004.1"/>
    </source>
</evidence>
<dbReference type="KEGG" id="bbel:109480979"/>
<dbReference type="GeneID" id="109480979"/>
<reference evidence="3" key="1">
    <citation type="submission" date="2025-08" db="UniProtKB">
        <authorList>
            <consortium name="RefSeq"/>
        </authorList>
    </citation>
    <scope>IDENTIFICATION</scope>
    <source>
        <tissue evidence="3">Gonad</tissue>
    </source>
</reference>
<name>A0A6P4ZY54_BRABE</name>
<protein>
    <submittedName>
        <fullName evidence="3">Uncharacterized protein LOC109480979</fullName>
    </submittedName>
</protein>
<dbReference type="Proteomes" id="UP000515135">
    <property type="component" value="Unplaced"/>
</dbReference>
<feature type="region of interest" description="Disordered" evidence="1">
    <location>
        <begin position="109"/>
        <end position="138"/>
    </location>
</feature>
<keyword evidence="2" id="KW-1185">Reference proteome</keyword>
<evidence type="ECO:0000256" key="1">
    <source>
        <dbReference type="SAM" id="MobiDB-lite"/>
    </source>
</evidence>